<feature type="transmembrane region" description="Helical" evidence="1">
    <location>
        <begin position="96"/>
        <end position="116"/>
    </location>
</feature>
<reference evidence="2" key="1">
    <citation type="journal article" date="2020" name="Stud. Mycol.">
        <title>101 Dothideomycetes genomes: a test case for predicting lifestyles and emergence of pathogens.</title>
        <authorList>
            <person name="Haridas S."/>
            <person name="Albert R."/>
            <person name="Binder M."/>
            <person name="Bloem J."/>
            <person name="Labutti K."/>
            <person name="Salamov A."/>
            <person name="Andreopoulos B."/>
            <person name="Baker S."/>
            <person name="Barry K."/>
            <person name="Bills G."/>
            <person name="Bluhm B."/>
            <person name="Cannon C."/>
            <person name="Castanera R."/>
            <person name="Culley D."/>
            <person name="Daum C."/>
            <person name="Ezra D."/>
            <person name="Gonzalez J."/>
            <person name="Henrissat B."/>
            <person name="Kuo A."/>
            <person name="Liang C."/>
            <person name="Lipzen A."/>
            <person name="Lutzoni F."/>
            <person name="Magnuson J."/>
            <person name="Mondo S."/>
            <person name="Nolan M."/>
            <person name="Ohm R."/>
            <person name="Pangilinan J."/>
            <person name="Park H.-J."/>
            <person name="Ramirez L."/>
            <person name="Alfaro M."/>
            <person name="Sun H."/>
            <person name="Tritt A."/>
            <person name="Yoshinaga Y."/>
            <person name="Zwiers L.-H."/>
            <person name="Turgeon B."/>
            <person name="Goodwin S."/>
            <person name="Spatafora J."/>
            <person name="Crous P."/>
            <person name="Grigoriev I."/>
        </authorList>
    </citation>
    <scope>NUCLEOTIDE SEQUENCE</scope>
    <source>
        <strain evidence="2">CBS 119925</strain>
    </source>
</reference>
<dbReference type="PANTHER" id="PTHR37488">
    <property type="entry name" value="DUF1275 DOMAIN-CONTAINING PROTEIN"/>
    <property type="match status" value="1"/>
</dbReference>
<feature type="transmembrane region" description="Helical" evidence="1">
    <location>
        <begin position="147"/>
        <end position="166"/>
    </location>
</feature>
<evidence type="ECO:0000313" key="2">
    <source>
        <dbReference type="EMBL" id="KAF2752091.1"/>
    </source>
</evidence>
<evidence type="ECO:0000313" key="3">
    <source>
        <dbReference type="Proteomes" id="UP000799440"/>
    </source>
</evidence>
<protein>
    <submittedName>
        <fullName evidence="2">DUF1275 domain protein</fullName>
    </submittedName>
</protein>
<feature type="transmembrane region" description="Helical" evidence="1">
    <location>
        <begin position="123"/>
        <end position="141"/>
    </location>
</feature>
<feature type="transmembrane region" description="Helical" evidence="1">
    <location>
        <begin position="210"/>
        <end position="227"/>
    </location>
</feature>
<keyword evidence="3" id="KW-1185">Reference proteome</keyword>
<name>A0A6A6VS47_9PLEO</name>
<dbReference type="PANTHER" id="PTHR37488:SF2">
    <property type="entry name" value="DUF1275 DOMAIN-CONTAINING PROTEIN"/>
    <property type="match status" value="1"/>
</dbReference>
<feature type="transmembrane region" description="Helical" evidence="1">
    <location>
        <begin position="233"/>
        <end position="252"/>
    </location>
</feature>
<dbReference type="InterPro" id="IPR010699">
    <property type="entry name" value="DUF1275"/>
</dbReference>
<dbReference type="EMBL" id="MU006561">
    <property type="protein sequence ID" value="KAF2752091.1"/>
    <property type="molecule type" value="Genomic_DNA"/>
</dbReference>
<evidence type="ECO:0000256" key="1">
    <source>
        <dbReference type="SAM" id="Phobius"/>
    </source>
</evidence>
<sequence length="265" mass="28654">MTEEAKEVASPPPPPAKTWYSVPTSLNCLSENIRDDALLETELLFLAFATGIQDAATYPDYLAFASNQTGNTIILAVSAAGLDMGDAMLPSVANPLMSLGMFLAGALVLGQLGNYFGCRKRSWLLLTNFLQTAMAFAATAIQYRYPIYVTGSTALIVLALLAFSSGGQVAMARSLKINEITTAMATSAYVDLFVDPQLLRWKNRPRNRRALFLVALFVGSFVGAFAYKKVNSPFVLLLSAVGKFVVMCAFLFNGKMKGRKVEGKS</sequence>
<proteinExistence type="predicted"/>
<accession>A0A6A6VS47</accession>
<keyword evidence="1" id="KW-0472">Membrane</keyword>
<dbReference type="Proteomes" id="UP000799440">
    <property type="component" value="Unassembled WGS sequence"/>
</dbReference>
<dbReference type="AlphaFoldDB" id="A0A6A6VS47"/>
<keyword evidence="1" id="KW-0812">Transmembrane</keyword>
<keyword evidence="1" id="KW-1133">Transmembrane helix</keyword>
<dbReference type="Pfam" id="PF06912">
    <property type="entry name" value="DUF1275"/>
    <property type="match status" value="1"/>
</dbReference>
<gene>
    <name evidence="2" type="ORF">M011DRAFT_394120</name>
</gene>
<organism evidence="2 3">
    <name type="scientific">Sporormia fimetaria CBS 119925</name>
    <dbReference type="NCBI Taxonomy" id="1340428"/>
    <lineage>
        <taxon>Eukaryota</taxon>
        <taxon>Fungi</taxon>
        <taxon>Dikarya</taxon>
        <taxon>Ascomycota</taxon>
        <taxon>Pezizomycotina</taxon>
        <taxon>Dothideomycetes</taxon>
        <taxon>Pleosporomycetidae</taxon>
        <taxon>Pleosporales</taxon>
        <taxon>Sporormiaceae</taxon>
        <taxon>Sporormia</taxon>
    </lineage>
</organism>
<dbReference type="OrthoDB" id="5223589at2759"/>